<feature type="domain" description="HNH nuclease" evidence="1">
    <location>
        <begin position="209"/>
        <end position="286"/>
    </location>
</feature>
<dbReference type="AlphaFoldDB" id="A0A0P7BCN2"/>
<proteinExistence type="predicted"/>
<comment type="caution">
    <text evidence="2">The sequence shown here is derived from an EMBL/GenBank/DDBJ whole genome shotgun (WGS) entry which is preliminary data.</text>
</comment>
<organism evidence="2 3">
    <name type="scientific">Neonectria ditissima</name>
    <dbReference type="NCBI Taxonomy" id="78410"/>
    <lineage>
        <taxon>Eukaryota</taxon>
        <taxon>Fungi</taxon>
        <taxon>Dikarya</taxon>
        <taxon>Ascomycota</taxon>
        <taxon>Pezizomycotina</taxon>
        <taxon>Sordariomycetes</taxon>
        <taxon>Hypocreomycetidae</taxon>
        <taxon>Hypocreales</taxon>
        <taxon>Nectriaceae</taxon>
        <taxon>Neonectria</taxon>
    </lineage>
</organism>
<evidence type="ECO:0000259" key="1">
    <source>
        <dbReference type="Pfam" id="PF13391"/>
    </source>
</evidence>
<dbReference type="STRING" id="78410.A0A0P7BCN2"/>
<protein>
    <recommendedName>
        <fullName evidence="1">HNH nuclease domain-containing protein</fullName>
    </recommendedName>
</protein>
<accession>A0A0P7BCN2</accession>
<evidence type="ECO:0000313" key="2">
    <source>
        <dbReference type="EMBL" id="KPM38227.1"/>
    </source>
</evidence>
<dbReference type="Proteomes" id="UP000050424">
    <property type="component" value="Unassembled WGS sequence"/>
</dbReference>
<reference evidence="2 3" key="1">
    <citation type="submission" date="2015-09" db="EMBL/GenBank/DDBJ databases">
        <title>Draft genome of a European isolate of the apple canker pathogen Neonectria ditissima.</title>
        <authorList>
            <person name="Gomez-Cortecero A."/>
            <person name="Harrison R.J."/>
            <person name="Armitage A.D."/>
        </authorList>
    </citation>
    <scope>NUCLEOTIDE SEQUENCE [LARGE SCALE GENOMIC DNA]</scope>
    <source>
        <strain evidence="2 3">R09/05</strain>
    </source>
</reference>
<sequence length="389" mass="43400">MAPASALHRHQSSLEGIIDYSLRPSLSSARRTSANRRFYQLINHFDGDKGSNDKYDELKLVRYTYEFSISQESRDHFLCALFTSAGIPILADNDIDLSDPTRAAELRKSLVDFAKYLFEKFFLPLKASTKKTPQPSPASHSAVMRTQSQGQAFAGTPERIATLRRACLIRDRYRCVISRRFDQNEALRRLLAQQRGGSQAQDQDGASLTGEKFEDLEVAHILPHSLTRLNSSRELDPSKAAALSILNMFDCGAAYLIEGTEIDRPGNALTLTHNLHMLFGDFRIFFTPVDQQPHTYLINTLLPSGFVDGIPVTRTLYLTEERTIDPPSPRLLAIHSAIAHILHLSAAGDYIDDILRDAEEPGAREDGSTELEHLLRLGLSGWPIGQVLG</sequence>
<gene>
    <name evidence="2" type="ORF">AK830_g8328</name>
</gene>
<keyword evidence="3" id="KW-1185">Reference proteome</keyword>
<dbReference type="InterPro" id="IPR003615">
    <property type="entry name" value="HNH_nuc"/>
</dbReference>
<dbReference type="OrthoDB" id="2104739at2759"/>
<evidence type="ECO:0000313" key="3">
    <source>
        <dbReference type="Proteomes" id="UP000050424"/>
    </source>
</evidence>
<dbReference type="Pfam" id="PF13391">
    <property type="entry name" value="HNH_2"/>
    <property type="match status" value="1"/>
</dbReference>
<name>A0A0P7BCN2_9HYPO</name>
<dbReference type="EMBL" id="LKCW01000140">
    <property type="protein sequence ID" value="KPM38227.1"/>
    <property type="molecule type" value="Genomic_DNA"/>
</dbReference>